<evidence type="ECO:0000313" key="2">
    <source>
        <dbReference type="Proteomes" id="UP000796880"/>
    </source>
</evidence>
<dbReference type="EMBL" id="VOIH02000010">
    <property type="protein sequence ID" value="KAF3434634.1"/>
    <property type="molecule type" value="Genomic_DNA"/>
</dbReference>
<name>A0A8K0GQD9_9ROSA</name>
<evidence type="ECO:0000313" key="1">
    <source>
        <dbReference type="EMBL" id="KAF3434634.1"/>
    </source>
</evidence>
<sequence>MPMQRRLAAHQKPRFTRLLHECSASALVLRHSARRIQCRYANTFSSEHVDNSSSDIEAYEYEDNSCFKELNSGLHSRIKFSKNQPAADRSYKNLLKKADKYFSHEALFGEESSTHPSMTMEGMKEKFSEMKKSGAGEKRGNDGSEGYSIRLPPAPAQLSSSGSSVLHTQIPSTNIPTVQTLEGSSSFISVFIPPKLSHLVKYSMKLLSLTVINEMETIPSDIQASLLTTLEVKVGFLDWVYSAKATGYYGSPMLGGH</sequence>
<dbReference type="AlphaFoldDB" id="A0A8K0GQD9"/>
<organism evidence="1 2">
    <name type="scientific">Rhamnella rubrinervis</name>
    <dbReference type="NCBI Taxonomy" id="2594499"/>
    <lineage>
        <taxon>Eukaryota</taxon>
        <taxon>Viridiplantae</taxon>
        <taxon>Streptophyta</taxon>
        <taxon>Embryophyta</taxon>
        <taxon>Tracheophyta</taxon>
        <taxon>Spermatophyta</taxon>
        <taxon>Magnoliopsida</taxon>
        <taxon>eudicotyledons</taxon>
        <taxon>Gunneridae</taxon>
        <taxon>Pentapetalae</taxon>
        <taxon>rosids</taxon>
        <taxon>fabids</taxon>
        <taxon>Rosales</taxon>
        <taxon>Rhamnaceae</taxon>
        <taxon>rhamnoid group</taxon>
        <taxon>Rhamneae</taxon>
        <taxon>Rhamnella</taxon>
    </lineage>
</organism>
<proteinExistence type="predicted"/>
<dbReference type="Proteomes" id="UP000796880">
    <property type="component" value="Unassembled WGS sequence"/>
</dbReference>
<accession>A0A8K0GQD9</accession>
<gene>
    <name evidence="1" type="ORF">FNV43_RR21719</name>
</gene>
<protein>
    <submittedName>
        <fullName evidence="1">Uncharacterized protein</fullName>
    </submittedName>
</protein>
<comment type="caution">
    <text evidence="1">The sequence shown here is derived from an EMBL/GenBank/DDBJ whole genome shotgun (WGS) entry which is preliminary data.</text>
</comment>
<keyword evidence="2" id="KW-1185">Reference proteome</keyword>
<reference evidence="1" key="1">
    <citation type="submission" date="2020-03" db="EMBL/GenBank/DDBJ databases">
        <title>A high-quality chromosome-level genome assembly of a woody plant with both climbing and erect habits, Rhamnella rubrinervis.</title>
        <authorList>
            <person name="Lu Z."/>
            <person name="Yang Y."/>
            <person name="Zhu X."/>
            <person name="Sun Y."/>
        </authorList>
    </citation>
    <scope>NUCLEOTIDE SEQUENCE</scope>
    <source>
        <strain evidence="1">BYM</strain>
        <tissue evidence="1">Leaf</tissue>
    </source>
</reference>